<accession>A0A8X6IL47</accession>
<keyword evidence="4" id="KW-1185">Reference proteome</keyword>
<evidence type="ECO:0000313" key="3">
    <source>
        <dbReference type="EMBL" id="GFR06825.1"/>
    </source>
</evidence>
<evidence type="ECO:0000256" key="1">
    <source>
        <dbReference type="SAM" id="MobiDB-lite"/>
    </source>
</evidence>
<feature type="region of interest" description="Disordered" evidence="1">
    <location>
        <begin position="104"/>
        <end position="127"/>
    </location>
</feature>
<organism evidence="3 4">
    <name type="scientific">Trichonephila clavata</name>
    <name type="common">Joro spider</name>
    <name type="synonym">Nephila clavata</name>
    <dbReference type="NCBI Taxonomy" id="2740835"/>
    <lineage>
        <taxon>Eukaryota</taxon>
        <taxon>Metazoa</taxon>
        <taxon>Ecdysozoa</taxon>
        <taxon>Arthropoda</taxon>
        <taxon>Chelicerata</taxon>
        <taxon>Arachnida</taxon>
        <taxon>Araneae</taxon>
        <taxon>Araneomorphae</taxon>
        <taxon>Entelegynae</taxon>
        <taxon>Araneoidea</taxon>
        <taxon>Nephilidae</taxon>
        <taxon>Trichonephila</taxon>
    </lineage>
</organism>
<sequence>MLPLVFLVLWLSSTGYATSVRREPQYSPAISMNHEPTTYASASEMSPYPQHLDLDTLKNIPLVILNPQTPLQVNMIRGENMPDLYKSLTPERIMKLLRAASSNSARQKSFSQQAESPRQAKSLNFDSSQTRSTFSLPLGGQHSFIPQMPSGSIARPFHTHPPSMGWQQRFRNSFSNMFSFTKPLSGMSTANRPIFMPYHQNGFHPPGSFSPFQQHLHHTPTNAWNQFQPAYSLPSDFSAASSFSQPTKLQLGNYFNPFRHNAAPQQHFGAIWPCRDLL</sequence>
<proteinExistence type="predicted"/>
<evidence type="ECO:0000313" key="4">
    <source>
        <dbReference type="Proteomes" id="UP000887116"/>
    </source>
</evidence>
<name>A0A8X6IL47_TRICU</name>
<feature type="signal peptide" evidence="2">
    <location>
        <begin position="1"/>
        <end position="17"/>
    </location>
</feature>
<dbReference type="OrthoDB" id="10482330at2759"/>
<protein>
    <submittedName>
        <fullName evidence="3">Uncharacterized protein</fullName>
    </submittedName>
</protein>
<comment type="caution">
    <text evidence="3">The sequence shown here is derived from an EMBL/GenBank/DDBJ whole genome shotgun (WGS) entry which is preliminary data.</text>
</comment>
<evidence type="ECO:0000256" key="2">
    <source>
        <dbReference type="SAM" id="SignalP"/>
    </source>
</evidence>
<gene>
    <name evidence="3" type="primary">AVEN_36400_1</name>
    <name evidence="3" type="ORF">TNCT_728681</name>
</gene>
<dbReference type="Proteomes" id="UP000887116">
    <property type="component" value="Unassembled WGS sequence"/>
</dbReference>
<reference evidence="3" key="1">
    <citation type="submission" date="2020-07" db="EMBL/GenBank/DDBJ databases">
        <title>Multicomponent nature underlies the extraordinary mechanical properties of spider dragline silk.</title>
        <authorList>
            <person name="Kono N."/>
            <person name="Nakamura H."/>
            <person name="Mori M."/>
            <person name="Yoshida Y."/>
            <person name="Ohtoshi R."/>
            <person name="Malay A.D."/>
            <person name="Moran D.A.P."/>
            <person name="Tomita M."/>
            <person name="Numata K."/>
            <person name="Arakawa K."/>
        </authorList>
    </citation>
    <scope>NUCLEOTIDE SEQUENCE</scope>
</reference>
<dbReference type="AlphaFoldDB" id="A0A8X6IL47"/>
<keyword evidence="2" id="KW-0732">Signal</keyword>
<feature type="chain" id="PRO_5036479231" evidence="2">
    <location>
        <begin position="18"/>
        <end position="278"/>
    </location>
</feature>
<dbReference type="EMBL" id="BMAO01006194">
    <property type="protein sequence ID" value="GFR06825.1"/>
    <property type="molecule type" value="Genomic_DNA"/>
</dbReference>